<reference evidence="1 2" key="2">
    <citation type="journal article" date="2021" name="Genomics">
        <title>High-quality reference genome for Clonorchis sinensis.</title>
        <authorList>
            <person name="Young N.D."/>
            <person name="Stroehlein A.J."/>
            <person name="Kinkar L."/>
            <person name="Wang T."/>
            <person name="Sohn W.M."/>
            <person name="Chang B.C.H."/>
            <person name="Kaur P."/>
            <person name="Weisz D."/>
            <person name="Dudchenko O."/>
            <person name="Aiden E.L."/>
            <person name="Korhonen P.K."/>
            <person name="Gasser R.B."/>
        </authorList>
    </citation>
    <scope>NUCLEOTIDE SEQUENCE [LARGE SCALE GENOMIC DNA]</scope>
    <source>
        <strain evidence="1">Cs-k2</strain>
    </source>
</reference>
<reference evidence="1 2" key="1">
    <citation type="journal article" date="2018" name="Biotechnol. Adv.">
        <title>Improved genomic resources and new bioinformatic workflow for the carcinogenic parasite Clonorchis sinensis: Biotechnological implications.</title>
        <authorList>
            <person name="Wang D."/>
            <person name="Korhonen P.K."/>
            <person name="Gasser R.B."/>
            <person name="Young N.D."/>
        </authorList>
    </citation>
    <scope>NUCLEOTIDE SEQUENCE [LARGE SCALE GENOMIC DNA]</scope>
    <source>
        <strain evidence="1">Cs-k2</strain>
    </source>
</reference>
<name>A0A8T1ME54_CLOSI</name>
<organism evidence="1 2">
    <name type="scientific">Clonorchis sinensis</name>
    <name type="common">Chinese liver fluke</name>
    <dbReference type="NCBI Taxonomy" id="79923"/>
    <lineage>
        <taxon>Eukaryota</taxon>
        <taxon>Metazoa</taxon>
        <taxon>Spiralia</taxon>
        <taxon>Lophotrochozoa</taxon>
        <taxon>Platyhelminthes</taxon>
        <taxon>Trematoda</taxon>
        <taxon>Digenea</taxon>
        <taxon>Opisthorchiida</taxon>
        <taxon>Opisthorchiata</taxon>
        <taxon>Opisthorchiidae</taxon>
        <taxon>Clonorchis</taxon>
    </lineage>
</organism>
<accession>A0A8T1ME54</accession>
<dbReference type="Proteomes" id="UP000286415">
    <property type="component" value="Unassembled WGS sequence"/>
</dbReference>
<proteinExistence type="predicted"/>
<dbReference type="AlphaFoldDB" id="A0A8T1ME54"/>
<comment type="caution">
    <text evidence="1">The sequence shown here is derived from an EMBL/GenBank/DDBJ whole genome shotgun (WGS) entry which is preliminary data.</text>
</comment>
<dbReference type="EMBL" id="NIRI02000042">
    <property type="protein sequence ID" value="KAG5447258.1"/>
    <property type="molecule type" value="Genomic_DNA"/>
</dbReference>
<keyword evidence="2" id="KW-1185">Reference proteome</keyword>
<gene>
    <name evidence="1" type="ORF">CSKR_200451</name>
</gene>
<evidence type="ECO:0000313" key="1">
    <source>
        <dbReference type="EMBL" id="KAG5447258.1"/>
    </source>
</evidence>
<evidence type="ECO:0000313" key="2">
    <source>
        <dbReference type="Proteomes" id="UP000286415"/>
    </source>
</evidence>
<protein>
    <submittedName>
        <fullName evidence="1">Uncharacterized protein</fullName>
    </submittedName>
</protein>
<sequence length="117" mass="13545">MLQYRLGGLILTCSPSLAVSAQHPYRFPDLLAVFYGRNCAYPETASLKKCPLSKKKRQLLRVKTQIKLSQKQAVADSRCSKVQWFKLLRYLPLVNAFLSCQKQEWIGFNYLQPDKVY</sequence>